<feature type="compositionally biased region" description="Low complexity" evidence="1">
    <location>
        <begin position="409"/>
        <end position="437"/>
    </location>
</feature>
<evidence type="ECO:0008006" key="4">
    <source>
        <dbReference type="Google" id="ProtNLM"/>
    </source>
</evidence>
<evidence type="ECO:0000256" key="1">
    <source>
        <dbReference type="SAM" id="MobiDB-lite"/>
    </source>
</evidence>
<protein>
    <recommendedName>
        <fullName evidence="4">Anti-sigma-D factor RsdA sigma factor binding region domain-containing protein</fullName>
    </recommendedName>
</protein>
<dbReference type="Proteomes" id="UP001597145">
    <property type="component" value="Unassembled WGS sequence"/>
</dbReference>
<feature type="region of interest" description="Disordered" evidence="1">
    <location>
        <begin position="217"/>
        <end position="567"/>
    </location>
</feature>
<evidence type="ECO:0000313" key="3">
    <source>
        <dbReference type="Proteomes" id="UP001597145"/>
    </source>
</evidence>
<feature type="compositionally biased region" description="Low complexity" evidence="1">
    <location>
        <begin position="223"/>
        <end position="236"/>
    </location>
</feature>
<comment type="caution">
    <text evidence="2">The sequence shown here is derived from an EMBL/GenBank/DDBJ whole genome shotgun (WGS) entry which is preliminary data.</text>
</comment>
<name>A0ABW4FJU5_9PSEU</name>
<dbReference type="EMBL" id="JBHUCP010000007">
    <property type="protein sequence ID" value="MFD1530101.1"/>
    <property type="molecule type" value="Genomic_DNA"/>
</dbReference>
<feature type="region of interest" description="Disordered" evidence="1">
    <location>
        <begin position="70"/>
        <end position="103"/>
    </location>
</feature>
<feature type="compositionally biased region" description="Low complexity" evidence="1">
    <location>
        <begin position="356"/>
        <end position="369"/>
    </location>
</feature>
<dbReference type="RefSeq" id="WP_343976738.1">
    <property type="nucleotide sequence ID" value="NZ_BAAAJG010000008.1"/>
</dbReference>
<reference evidence="3" key="1">
    <citation type="journal article" date="2019" name="Int. J. Syst. Evol. Microbiol.">
        <title>The Global Catalogue of Microorganisms (GCM) 10K type strain sequencing project: providing services to taxonomists for standard genome sequencing and annotation.</title>
        <authorList>
            <consortium name="The Broad Institute Genomics Platform"/>
            <consortium name="The Broad Institute Genome Sequencing Center for Infectious Disease"/>
            <person name="Wu L."/>
            <person name="Ma J."/>
        </authorList>
    </citation>
    <scope>NUCLEOTIDE SEQUENCE [LARGE SCALE GENOMIC DNA]</scope>
    <source>
        <strain evidence="3">JCM 12165</strain>
    </source>
</reference>
<feature type="compositionally biased region" description="Low complexity" evidence="1">
    <location>
        <begin position="269"/>
        <end position="301"/>
    </location>
</feature>
<keyword evidence="3" id="KW-1185">Reference proteome</keyword>
<feature type="compositionally biased region" description="Low complexity" evidence="1">
    <location>
        <begin position="522"/>
        <end position="544"/>
    </location>
</feature>
<feature type="compositionally biased region" description="Low complexity" evidence="1">
    <location>
        <begin position="483"/>
        <end position="514"/>
    </location>
</feature>
<sequence>MGPKVREPLLSDTERPVDLAALRADDALVEELAAGRMARVGAPARGTEDELVAMLAAWVADVRPAAAAHPLPDAPASPGAVLPSTEHREPAPASVTPRGVPKHRAPNPYPYGRRLAVAAALVVLGTSGLAIGASNAQPGEVLWPVSRVFYAERARSVEAAHEVNSNLEHARTALREGRSADAAQAIANAAAHLPQVRPAEGHAELARAQQLLLDALGTPDNVTGDPAPGTGTPTSPEAHVPDLVVPGGIHSPGEGARTPDESVYASPETGSATAAQPAAPGSADHLAPSAPAAAESSGAPADQPSTGGAPSTEAPVSSPTDDTPSSGTPSTRSDTPSSESPSGTSDGQTPGGQTEPDQPGASDPASPDSSQPPPSGEPNSQQSPDNPPSETQSEPQEQPPAEGSPPPAAANEPSTPSTGGRPEQQQQDQSPPAADSQNFLPDEPANQPPANGDPGGPAESTNDQPAGAGSTDNGGSGTGSGSDSGRSSGSGSSNDDSGSSSKDRGGSNNDNSSSSKDRGSSNDDNSSSSKDRGSSNNDNSSSSKDGGGAKSLISSVKDLVGSLTKKD</sequence>
<gene>
    <name evidence="2" type="ORF">ACFSCY_11670</name>
</gene>
<evidence type="ECO:0000313" key="2">
    <source>
        <dbReference type="EMBL" id="MFD1530101.1"/>
    </source>
</evidence>
<proteinExistence type="predicted"/>
<feature type="compositionally biased region" description="Gly residues" evidence="1">
    <location>
        <begin position="472"/>
        <end position="482"/>
    </location>
</feature>
<accession>A0ABW4FJU5</accession>
<organism evidence="2 3">
    <name type="scientific">Pseudonocardia aurantiaca</name>
    <dbReference type="NCBI Taxonomy" id="75290"/>
    <lineage>
        <taxon>Bacteria</taxon>
        <taxon>Bacillati</taxon>
        <taxon>Actinomycetota</taxon>
        <taxon>Actinomycetes</taxon>
        <taxon>Pseudonocardiales</taxon>
        <taxon>Pseudonocardiaceae</taxon>
        <taxon>Pseudonocardia</taxon>
    </lineage>
</organism>
<feature type="compositionally biased region" description="Low complexity" evidence="1">
    <location>
        <begin position="378"/>
        <end position="401"/>
    </location>
</feature>
<feature type="compositionally biased region" description="Low complexity" evidence="1">
    <location>
        <begin position="315"/>
        <end position="347"/>
    </location>
</feature>